<proteinExistence type="predicted"/>
<dbReference type="AlphaFoldDB" id="A0A412PI59"/>
<evidence type="ECO:0000313" key="1">
    <source>
        <dbReference type="EMBL" id="RGT57877.1"/>
    </source>
</evidence>
<dbReference type="GO" id="GO:0003677">
    <property type="term" value="F:DNA binding"/>
    <property type="evidence" value="ECO:0007669"/>
    <property type="project" value="InterPro"/>
</dbReference>
<gene>
    <name evidence="1" type="ORF">DWX20_02160</name>
</gene>
<dbReference type="RefSeq" id="WP_118764302.1">
    <property type="nucleotide sequence ID" value="NZ_CABJCF010000001.1"/>
</dbReference>
<reference evidence="1 2" key="1">
    <citation type="submission" date="2018-08" db="EMBL/GenBank/DDBJ databases">
        <title>A genome reference for cultivated species of the human gut microbiota.</title>
        <authorList>
            <person name="Zou Y."/>
            <person name="Xue W."/>
            <person name="Luo G."/>
        </authorList>
    </citation>
    <scope>NUCLEOTIDE SEQUENCE [LARGE SCALE GENOMIC DNA]</scope>
    <source>
        <strain evidence="1 2">AF18-46</strain>
    </source>
</reference>
<accession>A0A412PI59</accession>
<dbReference type="Gene3D" id="1.20.58.1000">
    <property type="entry name" value="Metal-sensitive repressor, helix protomer"/>
    <property type="match status" value="1"/>
</dbReference>
<dbReference type="PANTHER" id="PTHR33677">
    <property type="entry name" value="TRANSCRIPTIONAL REPRESSOR FRMR-RELATED"/>
    <property type="match status" value="1"/>
</dbReference>
<dbReference type="GO" id="GO:0046872">
    <property type="term" value="F:metal ion binding"/>
    <property type="evidence" value="ECO:0007669"/>
    <property type="project" value="InterPro"/>
</dbReference>
<protein>
    <submittedName>
        <fullName evidence="1">CsoR family transcriptional regulator</fullName>
    </submittedName>
</protein>
<dbReference type="PANTHER" id="PTHR33677:SF3">
    <property type="entry name" value="COPPER-SENSING TRANSCRIPTIONAL REPRESSOR RICR"/>
    <property type="match status" value="1"/>
</dbReference>
<sequence length="97" mass="11150">MHQCEVRHKKRTADEQKKLVTRLKRIEGQVRGIQKMVEDDLYCPDILVQVSAVTSALNSFNKELLACHIRDCVATDIRKGKDESIDELVTVLQKLMK</sequence>
<evidence type="ECO:0000313" key="2">
    <source>
        <dbReference type="Proteomes" id="UP000284731"/>
    </source>
</evidence>
<dbReference type="InterPro" id="IPR038390">
    <property type="entry name" value="Metal_Tscrpt_repr_sf"/>
</dbReference>
<organism evidence="1 2">
    <name type="scientific">Solobacterium moorei</name>
    <dbReference type="NCBI Taxonomy" id="102148"/>
    <lineage>
        <taxon>Bacteria</taxon>
        <taxon>Bacillati</taxon>
        <taxon>Bacillota</taxon>
        <taxon>Erysipelotrichia</taxon>
        <taxon>Erysipelotrichales</taxon>
        <taxon>Erysipelotrichaceae</taxon>
        <taxon>Solobacterium</taxon>
    </lineage>
</organism>
<dbReference type="GO" id="GO:0045892">
    <property type="term" value="P:negative regulation of DNA-templated transcription"/>
    <property type="evidence" value="ECO:0007669"/>
    <property type="project" value="UniProtKB-ARBA"/>
</dbReference>
<dbReference type="InterPro" id="IPR003735">
    <property type="entry name" value="Metal_Tscrpt_repr"/>
</dbReference>
<dbReference type="Proteomes" id="UP000284731">
    <property type="component" value="Unassembled WGS sequence"/>
</dbReference>
<dbReference type="EMBL" id="QRWX01000001">
    <property type="protein sequence ID" value="RGT57877.1"/>
    <property type="molecule type" value="Genomic_DNA"/>
</dbReference>
<dbReference type="Pfam" id="PF02583">
    <property type="entry name" value="Trns_repr_metal"/>
    <property type="match status" value="1"/>
</dbReference>
<name>A0A412PI59_9FIRM</name>
<comment type="caution">
    <text evidence="1">The sequence shown here is derived from an EMBL/GenBank/DDBJ whole genome shotgun (WGS) entry which is preliminary data.</text>
</comment>
<dbReference type="CDD" id="cd10156">
    <property type="entry name" value="FpFrmR-Cterm-like_DUF156"/>
    <property type="match status" value="1"/>
</dbReference>